<keyword evidence="6" id="KW-0961">Cell wall biogenesis/degradation</keyword>
<keyword evidence="4" id="KW-0573">Peptidoglycan synthesis</keyword>
<protein>
    <submittedName>
        <fullName evidence="7">FemAB family protein</fullName>
    </submittedName>
</protein>
<evidence type="ECO:0000256" key="5">
    <source>
        <dbReference type="ARBA" id="ARBA00023315"/>
    </source>
</evidence>
<keyword evidence="3" id="KW-0133">Cell shape</keyword>
<dbReference type="STRING" id="188872.SAMN03080602_01307"/>
<keyword evidence="8" id="KW-1185">Reference proteome</keyword>
<dbReference type="Pfam" id="PF02388">
    <property type="entry name" value="FemAB"/>
    <property type="match status" value="1"/>
</dbReference>
<dbReference type="OrthoDB" id="9785911at2"/>
<proteinExistence type="inferred from homology"/>
<name>A0A1X7IYN7_9FLAO</name>
<dbReference type="EMBL" id="FXAO01000002">
    <property type="protein sequence ID" value="SMG20417.1"/>
    <property type="molecule type" value="Genomic_DNA"/>
</dbReference>
<dbReference type="InterPro" id="IPR050644">
    <property type="entry name" value="PG_Glycine_Bridge_Synth"/>
</dbReference>
<gene>
    <name evidence="7" type="ORF">SAMN03080602_01307</name>
</gene>
<organism evidence="7 8">
    <name type="scientific">Arenibacter troitsensis</name>
    <dbReference type="NCBI Taxonomy" id="188872"/>
    <lineage>
        <taxon>Bacteria</taxon>
        <taxon>Pseudomonadati</taxon>
        <taxon>Bacteroidota</taxon>
        <taxon>Flavobacteriia</taxon>
        <taxon>Flavobacteriales</taxon>
        <taxon>Flavobacteriaceae</taxon>
        <taxon>Arenibacter</taxon>
    </lineage>
</organism>
<dbReference type="PANTHER" id="PTHR36174:SF1">
    <property type="entry name" value="LIPID II:GLYCINE GLYCYLTRANSFERASE"/>
    <property type="match status" value="1"/>
</dbReference>
<dbReference type="GO" id="GO:0009252">
    <property type="term" value="P:peptidoglycan biosynthetic process"/>
    <property type="evidence" value="ECO:0007669"/>
    <property type="project" value="UniProtKB-KW"/>
</dbReference>
<dbReference type="GO" id="GO:0071555">
    <property type="term" value="P:cell wall organization"/>
    <property type="evidence" value="ECO:0007669"/>
    <property type="project" value="UniProtKB-KW"/>
</dbReference>
<evidence type="ECO:0000313" key="8">
    <source>
        <dbReference type="Proteomes" id="UP000193420"/>
    </source>
</evidence>
<evidence type="ECO:0000313" key="7">
    <source>
        <dbReference type="EMBL" id="SMG20417.1"/>
    </source>
</evidence>
<evidence type="ECO:0000256" key="1">
    <source>
        <dbReference type="ARBA" id="ARBA00009943"/>
    </source>
</evidence>
<evidence type="ECO:0000256" key="2">
    <source>
        <dbReference type="ARBA" id="ARBA00022679"/>
    </source>
</evidence>
<accession>A0A1X7IYN7</accession>
<dbReference type="AlphaFoldDB" id="A0A1X7IYN7"/>
<keyword evidence="2" id="KW-0808">Transferase</keyword>
<dbReference type="Proteomes" id="UP000193420">
    <property type="component" value="Unassembled WGS sequence"/>
</dbReference>
<reference evidence="8" key="1">
    <citation type="submission" date="2017-04" db="EMBL/GenBank/DDBJ databases">
        <authorList>
            <person name="Varghese N."/>
            <person name="Submissions S."/>
        </authorList>
    </citation>
    <scope>NUCLEOTIDE SEQUENCE [LARGE SCALE GENOMIC DNA]</scope>
    <source>
        <strain evidence="8">DSM 19835</strain>
    </source>
</reference>
<dbReference type="GO" id="GO:0016755">
    <property type="term" value="F:aminoacyltransferase activity"/>
    <property type="evidence" value="ECO:0007669"/>
    <property type="project" value="InterPro"/>
</dbReference>
<dbReference type="RefSeq" id="WP_139827174.1">
    <property type="nucleotide sequence ID" value="NZ_FXAO01000002.1"/>
</dbReference>
<dbReference type="SUPFAM" id="SSF55729">
    <property type="entry name" value="Acyl-CoA N-acyltransferases (Nat)"/>
    <property type="match status" value="1"/>
</dbReference>
<comment type="similarity">
    <text evidence="1">Belongs to the FemABX family.</text>
</comment>
<dbReference type="Gene3D" id="3.40.630.30">
    <property type="match status" value="1"/>
</dbReference>
<dbReference type="PANTHER" id="PTHR36174">
    <property type="entry name" value="LIPID II:GLYCINE GLYCYLTRANSFERASE"/>
    <property type="match status" value="1"/>
</dbReference>
<evidence type="ECO:0000256" key="6">
    <source>
        <dbReference type="ARBA" id="ARBA00023316"/>
    </source>
</evidence>
<sequence length="346" mass="40676">MIDIITNKEPWDEVLKMVDIYDFYHTYDYHHISKKNDEQPVLIKYSEDDKVIALPLLLREIPESQFHDFTSVYGYAGPLSKNIDVNFDNSNFIKEFNNYLNNNNIISVFSRLNPFIPNQEKCLRNFGELCSLSHIVNIDVTLGIEEQKHSYHKRLRTHINKARRESYVKTAETKEEVMAYIDLYYANMKRVNAKNEYFFDHDYFFQLLKSQDFNTRILLAIEKGTDKIIAGALFIETNKIVQYHLSGSDFAYLNLFPIKLLIDEMRIIASQENCKFLNLGGGVGSKEDSLFLFKSSFSQDFKNFTTWKCISDIEKYEALIMEKMKPKCDSFKKACTNFFPCYRCKN</sequence>
<dbReference type="GO" id="GO:0008360">
    <property type="term" value="P:regulation of cell shape"/>
    <property type="evidence" value="ECO:0007669"/>
    <property type="project" value="UniProtKB-KW"/>
</dbReference>
<dbReference type="InterPro" id="IPR016181">
    <property type="entry name" value="Acyl_CoA_acyltransferase"/>
</dbReference>
<keyword evidence="5" id="KW-0012">Acyltransferase</keyword>
<dbReference type="InterPro" id="IPR003447">
    <property type="entry name" value="FEMABX"/>
</dbReference>
<evidence type="ECO:0000256" key="3">
    <source>
        <dbReference type="ARBA" id="ARBA00022960"/>
    </source>
</evidence>
<evidence type="ECO:0000256" key="4">
    <source>
        <dbReference type="ARBA" id="ARBA00022984"/>
    </source>
</evidence>